<dbReference type="AlphaFoldDB" id="A0A8X7MLI7"/>
<feature type="compositionally biased region" description="Polar residues" evidence="1">
    <location>
        <begin position="513"/>
        <end position="527"/>
    </location>
</feature>
<feature type="region of interest" description="Disordered" evidence="1">
    <location>
        <begin position="64"/>
        <end position="137"/>
    </location>
</feature>
<dbReference type="Proteomes" id="UP000077684">
    <property type="component" value="Unassembled WGS sequence"/>
</dbReference>
<organism evidence="2 3">
    <name type="scientific">Tilletia controversa</name>
    <name type="common">dwarf bunt fungus</name>
    <dbReference type="NCBI Taxonomy" id="13291"/>
    <lineage>
        <taxon>Eukaryota</taxon>
        <taxon>Fungi</taxon>
        <taxon>Dikarya</taxon>
        <taxon>Basidiomycota</taxon>
        <taxon>Ustilaginomycotina</taxon>
        <taxon>Exobasidiomycetes</taxon>
        <taxon>Tilletiales</taxon>
        <taxon>Tilletiaceae</taxon>
        <taxon>Tilletia</taxon>
    </lineage>
</organism>
<keyword evidence="3" id="KW-1185">Reference proteome</keyword>
<protein>
    <submittedName>
        <fullName evidence="2">Uncharacterized protein</fullName>
    </submittedName>
</protein>
<evidence type="ECO:0000256" key="1">
    <source>
        <dbReference type="SAM" id="MobiDB-lite"/>
    </source>
</evidence>
<feature type="region of interest" description="Disordered" evidence="1">
    <location>
        <begin position="149"/>
        <end position="194"/>
    </location>
</feature>
<feature type="region of interest" description="Disordered" evidence="1">
    <location>
        <begin position="207"/>
        <end position="238"/>
    </location>
</feature>
<accession>A0A8X7MLI7</accession>
<comment type="caution">
    <text evidence="2">The sequence shown here is derived from an EMBL/GenBank/DDBJ whole genome shotgun (WGS) entry which is preliminary data.</text>
</comment>
<proteinExistence type="predicted"/>
<feature type="compositionally biased region" description="Polar residues" evidence="1">
    <location>
        <begin position="67"/>
        <end position="90"/>
    </location>
</feature>
<feature type="compositionally biased region" description="Low complexity" evidence="1">
    <location>
        <begin position="149"/>
        <end position="167"/>
    </location>
</feature>
<name>A0A8X7MLI7_9BASI</name>
<feature type="region of interest" description="Disordered" evidence="1">
    <location>
        <begin position="1"/>
        <end position="22"/>
    </location>
</feature>
<reference evidence="2" key="1">
    <citation type="submission" date="2016-04" db="EMBL/GenBank/DDBJ databases">
        <authorList>
            <person name="Nguyen H.D."/>
            <person name="Samba Siva P."/>
            <person name="Cullis J."/>
            <person name="Levesque C.A."/>
            <person name="Hambleton S."/>
        </authorList>
    </citation>
    <scope>NUCLEOTIDE SEQUENCE</scope>
    <source>
        <strain evidence="2">DAOMC 236426</strain>
    </source>
</reference>
<reference evidence="2" key="2">
    <citation type="journal article" date="2019" name="IMA Fungus">
        <title>Genome sequencing and comparison of five Tilletia species to identify candidate genes for the detection of regulated species infecting wheat.</title>
        <authorList>
            <person name="Nguyen H.D.T."/>
            <person name="Sultana T."/>
            <person name="Kesanakurti P."/>
            <person name="Hambleton S."/>
        </authorList>
    </citation>
    <scope>NUCLEOTIDE SEQUENCE</scope>
    <source>
        <strain evidence="2">DAOMC 236426</strain>
    </source>
</reference>
<feature type="compositionally biased region" description="Acidic residues" evidence="1">
    <location>
        <begin position="459"/>
        <end position="476"/>
    </location>
</feature>
<dbReference type="EMBL" id="LWDE02001690">
    <property type="protein sequence ID" value="KAE8239566.1"/>
    <property type="molecule type" value="Genomic_DNA"/>
</dbReference>
<feature type="compositionally biased region" description="Basic residues" evidence="1">
    <location>
        <begin position="547"/>
        <end position="557"/>
    </location>
</feature>
<gene>
    <name evidence="2" type="ORF">A4X06_0g8199</name>
</gene>
<feature type="compositionally biased region" description="Basic and acidic residues" evidence="1">
    <location>
        <begin position="534"/>
        <end position="546"/>
    </location>
</feature>
<feature type="compositionally biased region" description="Polar residues" evidence="1">
    <location>
        <begin position="215"/>
        <end position="225"/>
    </location>
</feature>
<evidence type="ECO:0000313" key="2">
    <source>
        <dbReference type="EMBL" id="KAE8239566.1"/>
    </source>
</evidence>
<sequence length="557" mass="60266">MDTRSTQPASSAAGDSTGQHSNNDINATLAAILKQVNHVGTNVDDVSGKLGKVTERLQLLEAHSGLYGQSTAPRPSDNGSTTTPVQSQPVRGSMFAGPGPSTSYASGLPQHSFPAAAPTTSAGIPDMRFQSTSSGGTADDIEFQMLRMSSPATSTSQPSQHSQGPGHFASRGFPSVRHPSYGQLRPSPATATSLAARHVTRHGKLMAISRGTGAGSKSEQGSSGRTAPVQPIVFKKRKGDQSSSGIVLLKDRRLLDENLRMGKAGKQFETLVDKHRLRIWPVIPKTADAKEVFSIIVSEFEAHGHRLCTEGQCGYEFACLSTSDLKFRTLGSDEQHAVDFINAQSLQAKFTGRECFIVVKSDLKAEIYDNLLSKISKRHRHEDEYDSNISAMSGEDSDSRSAQDKEFDQCYRCRNTFPTSVLAAHEVGCRPKKKRCEYKYVNHIDDSDIELVMPKTEQVEDDPLDGPFFESDDDLDGNANDGDRTISSDYTKGGGGTTSSKSIAQSDVKIIDNSVNASDGSSLTSLQPEDASDDTAHQRQSPDHSQRKGRSVPRRAW</sequence>
<feature type="region of interest" description="Disordered" evidence="1">
    <location>
        <begin position="459"/>
        <end position="557"/>
    </location>
</feature>
<evidence type="ECO:0000313" key="3">
    <source>
        <dbReference type="Proteomes" id="UP000077684"/>
    </source>
</evidence>